<protein>
    <submittedName>
        <fullName evidence="2">Uncharacterized protein</fullName>
    </submittedName>
</protein>
<proteinExistence type="predicted"/>
<organism evidence="2 3">
    <name type="scientific">Synaphobranchus kaupii</name>
    <name type="common">Kaup's arrowtooth eel</name>
    <dbReference type="NCBI Taxonomy" id="118154"/>
    <lineage>
        <taxon>Eukaryota</taxon>
        <taxon>Metazoa</taxon>
        <taxon>Chordata</taxon>
        <taxon>Craniata</taxon>
        <taxon>Vertebrata</taxon>
        <taxon>Euteleostomi</taxon>
        <taxon>Actinopterygii</taxon>
        <taxon>Neopterygii</taxon>
        <taxon>Teleostei</taxon>
        <taxon>Anguilliformes</taxon>
        <taxon>Synaphobranchidae</taxon>
        <taxon>Synaphobranchus</taxon>
    </lineage>
</organism>
<keyword evidence="3" id="KW-1185">Reference proteome</keyword>
<evidence type="ECO:0000313" key="3">
    <source>
        <dbReference type="Proteomes" id="UP001152622"/>
    </source>
</evidence>
<feature type="region of interest" description="Disordered" evidence="1">
    <location>
        <begin position="45"/>
        <end position="71"/>
    </location>
</feature>
<feature type="compositionally biased region" description="Polar residues" evidence="1">
    <location>
        <begin position="52"/>
        <end position="67"/>
    </location>
</feature>
<gene>
    <name evidence="2" type="ORF">SKAU_G00414230</name>
</gene>
<name>A0A9Q1E771_SYNKA</name>
<evidence type="ECO:0000313" key="2">
    <source>
        <dbReference type="EMBL" id="KAJ8333415.1"/>
    </source>
</evidence>
<sequence>MVPWRAANIDDELLQSLSRDEVSELFPGPENFLRRRAVWQLVTGDKRPAPQCNPSRVQPASQSNTGPRQPAPQCDAWIAVMKDPAPHCDASRLQPVPQANTGPLQPAPQCEAGIAVIKDLLQLTLWTAFKPQARHYKTLKDLYKSKKPNKAAVAQLLDLEFEARRCFIDADLLKEQDRPKKILEAYPCFKELDHGIECIFQVLDELRRIINPTNPQYIAEVMERWDTFFTNVQFYGIQKKVMKRPKTLNGVEHFISVFGALPQLFPSSTTPPKKLGASGALFHVLTPSEDPNSFLRQRPLSTPVVLISPENCMLAIGTMPVVTFDRDHLKEGLVYLMAYYYVLHLTYPKCASTVLSVLQTEILHDAMHDGDATHSYKKALAEWKAFMNE</sequence>
<reference evidence="2" key="1">
    <citation type="journal article" date="2023" name="Science">
        <title>Genome structures resolve the early diversification of teleost fishes.</title>
        <authorList>
            <person name="Parey E."/>
            <person name="Louis A."/>
            <person name="Montfort J."/>
            <person name="Bouchez O."/>
            <person name="Roques C."/>
            <person name="Iampietro C."/>
            <person name="Lluch J."/>
            <person name="Castinel A."/>
            <person name="Donnadieu C."/>
            <person name="Desvignes T."/>
            <person name="Floi Bucao C."/>
            <person name="Jouanno E."/>
            <person name="Wen M."/>
            <person name="Mejri S."/>
            <person name="Dirks R."/>
            <person name="Jansen H."/>
            <person name="Henkel C."/>
            <person name="Chen W.J."/>
            <person name="Zahm M."/>
            <person name="Cabau C."/>
            <person name="Klopp C."/>
            <person name="Thompson A.W."/>
            <person name="Robinson-Rechavi M."/>
            <person name="Braasch I."/>
            <person name="Lecointre G."/>
            <person name="Bobe J."/>
            <person name="Postlethwait J.H."/>
            <person name="Berthelot C."/>
            <person name="Roest Crollius H."/>
            <person name="Guiguen Y."/>
        </authorList>
    </citation>
    <scope>NUCLEOTIDE SEQUENCE</scope>
    <source>
        <strain evidence="2">WJC10195</strain>
    </source>
</reference>
<dbReference type="AlphaFoldDB" id="A0A9Q1E771"/>
<accession>A0A9Q1E771</accession>
<comment type="caution">
    <text evidence="2">The sequence shown here is derived from an EMBL/GenBank/DDBJ whole genome shotgun (WGS) entry which is preliminary data.</text>
</comment>
<dbReference type="EMBL" id="JAINUF010000023">
    <property type="protein sequence ID" value="KAJ8333415.1"/>
    <property type="molecule type" value="Genomic_DNA"/>
</dbReference>
<dbReference type="OrthoDB" id="8962263at2759"/>
<evidence type="ECO:0000256" key="1">
    <source>
        <dbReference type="SAM" id="MobiDB-lite"/>
    </source>
</evidence>
<dbReference type="Proteomes" id="UP001152622">
    <property type="component" value="Chromosome 23"/>
</dbReference>